<evidence type="ECO:0000259" key="1">
    <source>
        <dbReference type="SMART" id="SM00256"/>
    </source>
</evidence>
<organism evidence="2 3">
    <name type="scientific">Saponaria officinalis</name>
    <name type="common">Common soapwort</name>
    <name type="synonym">Lychnis saponaria</name>
    <dbReference type="NCBI Taxonomy" id="3572"/>
    <lineage>
        <taxon>Eukaryota</taxon>
        <taxon>Viridiplantae</taxon>
        <taxon>Streptophyta</taxon>
        <taxon>Embryophyta</taxon>
        <taxon>Tracheophyta</taxon>
        <taxon>Spermatophyta</taxon>
        <taxon>Magnoliopsida</taxon>
        <taxon>eudicotyledons</taxon>
        <taxon>Gunneridae</taxon>
        <taxon>Pentapetalae</taxon>
        <taxon>Caryophyllales</taxon>
        <taxon>Caryophyllaceae</taxon>
        <taxon>Caryophylleae</taxon>
        <taxon>Saponaria</taxon>
    </lineage>
</organism>
<feature type="domain" description="F-box" evidence="1">
    <location>
        <begin position="12"/>
        <end position="53"/>
    </location>
</feature>
<evidence type="ECO:0000313" key="2">
    <source>
        <dbReference type="EMBL" id="KAK9757992.1"/>
    </source>
</evidence>
<dbReference type="EMBL" id="JBDFQZ010000001">
    <property type="protein sequence ID" value="KAK9757992.1"/>
    <property type="molecule type" value="Genomic_DNA"/>
</dbReference>
<proteinExistence type="predicted"/>
<dbReference type="EMBL" id="JBDFQZ010000001">
    <property type="protein sequence ID" value="KAK9757993.1"/>
    <property type="molecule type" value="Genomic_DNA"/>
</dbReference>
<dbReference type="PANTHER" id="PTHR39741:SF14">
    <property type="entry name" value="F-BOX DOMAIN-CONTAINING PROTEIN"/>
    <property type="match status" value="1"/>
</dbReference>
<gene>
    <name evidence="2" type="ORF">RND81_01G199200</name>
</gene>
<dbReference type="Pfam" id="PF12937">
    <property type="entry name" value="F-box-like"/>
    <property type="match status" value="1"/>
</dbReference>
<sequence>MDDVNRDLLNSLHPDVARKILNYLDDPGDIVRASSVSRAWRDFVISNGLSKHLCLRLFPQLSSVTRVVDTSNRQQQKCSDVGCSRSAELEQLKLEHRVFASLSWGLTSSEVLECLADATAASSTDNPDVSERLTYQLISNFCVVTEINIKSFQAKFQAYSPIYSAKAVRFRMGYRKWRDYNQKVEQVDFSNSSRGLPSADEDFVWTYTSKEFPMAKENRLQNFKLPEPVLCIGGFVQIELLGRVQRQEMDDLFYICVAYVQVLGRPLAPVFSITPLEPSGTYSLLFNPAADFGRQREDPYELAIIRDIMPRHDIGYEEILDLLHGNLGVDVYDSEDEQHDSDEDMAFEFAV</sequence>
<name>A0AAW1NB81_SAPOF</name>
<dbReference type="PANTHER" id="PTHR39741">
    <property type="entry name" value="F-BOX DOMAIN CONTAINING PROTEIN, EXPRESSED"/>
    <property type="match status" value="1"/>
</dbReference>
<dbReference type="InterPro" id="IPR055336">
    <property type="entry name" value="At4g00755-like"/>
</dbReference>
<dbReference type="SMART" id="SM00256">
    <property type="entry name" value="FBOX"/>
    <property type="match status" value="1"/>
</dbReference>
<dbReference type="InterPro" id="IPR036047">
    <property type="entry name" value="F-box-like_dom_sf"/>
</dbReference>
<dbReference type="Proteomes" id="UP001443914">
    <property type="component" value="Unassembled WGS sequence"/>
</dbReference>
<keyword evidence="3" id="KW-1185">Reference proteome</keyword>
<dbReference type="Gene3D" id="1.20.1280.50">
    <property type="match status" value="1"/>
</dbReference>
<dbReference type="AlphaFoldDB" id="A0AAW1NB81"/>
<reference evidence="2 3" key="1">
    <citation type="submission" date="2024-03" db="EMBL/GenBank/DDBJ databases">
        <title>WGS assembly of Saponaria officinalis var. Norfolk2.</title>
        <authorList>
            <person name="Jenkins J."/>
            <person name="Shu S."/>
            <person name="Grimwood J."/>
            <person name="Barry K."/>
            <person name="Goodstein D."/>
            <person name="Schmutz J."/>
            <person name="Leebens-Mack J."/>
            <person name="Osbourn A."/>
        </authorList>
    </citation>
    <scope>NUCLEOTIDE SEQUENCE [LARGE SCALE GENOMIC DNA]</scope>
    <source>
        <strain evidence="3">cv. Norfolk2</strain>
        <strain evidence="2">JIC</strain>
        <tissue evidence="2">Leaf</tissue>
    </source>
</reference>
<comment type="caution">
    <text evidence="2">The sequence shown here is derived from an EMBL/GenBank/DDBJ whole genome shotgun (WGS) entry which is preliminary data.</text>
</comment>
<accession>A0AAW1NB81</accession>
<dbReference type="SUPFAM" id="SSF81383">
    <property type="entry name" value="F-box domain"/>
    <property type="match status" value="1"/>
</dbReference>
<dbReference type="InterPro" id="IPR001810">
    <property type="entry name" value="F-box_dom"/>
</dbReference>
<protein>
    <recommendedName>
        <fullName evidence="1">F-box domain-containing protein</fullName>
    </recommendedName>
</protein>
<evidence type="ECO:0000313" key="3">
    <source>
        <dbReference type="Proteomes" id="UP001443914"/>
    </source>
</evidence>